<dbReference type="Pfam" id="PF00953">
    <property type="entry name" value="Glycos_transf_4"/>
    <property type="match status" value="1"/>
</dbReference>
<dbReference type="GO" id="GO:0005886">
    <property type="term" value="C:plasma membrane"/>
    <property type="evidence" value="ECO:0007669"/>
    <property type="project" value="TreeGrafter"/>
</dbReference>
<reference evidence="8" key="1">
    <citation type="submission" date="2020-05" db="EMBL/GenBank/DDBJ databases">
        <authorList>
            <person name="Chiriac C."/>
            <person name="Salcher M."/>
            <person name="Ghai R."/>
            <person name="Kavagutti S V."/>
        </authorList>
    </citation>
    <scope>NUCLEOTIDE SEQUENCE</scope>
</reference>
<evidence type="ECO:0000313" key="8">
    <source>
        <dbReference type="EMBL" id="CAB4633678.1"/>
    </source>
</evidence>
<gene>
    <name evidence="8" type="ORF">UFOPK1908_01625</name>
</gene>
<keyword evidence="4 7" id="KW-0812">Transmembrane</keyword>
<dbReference type="PROSITE" id="PS01348">
    <property type="entry name" value="MRAY_2"/>
    <property type="match status" value="1"/>
</dbReference>
<dbReference type="GO" id="GO:0008963">
    <property type="term" value="F:phospho-N-acetylmuramoyl-pentapeptide-transferase activity"/>
    <property type="evidence" value="ECO:0007669"/>
    <property type="project" value="InterPro"/>
</dbReference>
<dbReference type="InterPro" id="IPR000715">
    <property type="entry name" value="Glycosyl_transferase_4"/>
</dbReference>
<feature type="transmembrane region" description="Helical" evidence="7">
    <location>
        <begin position="255"/>
        <end position="275"/>
    </location>
</feature>
<dbReference type="PROSITE" id="PS01347">
    <property type="entry name" value="MRAY_1"/>
    <property type="match status" value="1"/>
</dbReference>
<evidence type="ECO:0000256" key="7">
    <source>
        <dbReference type="SAM" id="Phobius"/>
    </source>
</evidence>
<evidence type="ECO:0000256" key="3">
    <source>
        <dbReference type="ARBA" id="ARBA00022679"/>
    </source>
</evidence>
<keyword evidence="5 7" id="KW-1133">Transmembrane helix</keyword>
<feature type="transmembrane region" description="Helical" evidence="7">
    <location>
        <begin position="281"/>
        <end position="303"/>
    </location>
</feature>
<feature type="transmembrane region" description="Helical" evidence="7">
    <location>
        <begin position="120"/>
        <end position="137"/>
    </location>
</feature>
<dbReference type="GO" id="GO:0044038">
    <property type="term" value="P:cell wall macromolecule biosynthetic process"/>
    <property type="evidence" value="ECO:0007669"/>
    <property type="project" value="TreeGrafter"/>
</dbReference>
<evidence type="ECO:0000256" key="1">
    <source>
        <dbReference type="ARBA" id="ARBA00004141"/>
    </source>
</evidence>
<dbReference type="InterPro" id="IPR018480">
    <property type="entry name" value="PNAcMuramoyl-5peptid_Trfase_CS"/>
</dbReference>
<feature type="transmembrane region" description="Helical" evidence="7">
    <location>
        <begin position="83"/>
        <end position="100"/>
    </location>
</feature>
<evidence type="ECO:0000256" key="2">
    <source>
        <dbReference type="ARBA" id="ARBA00005583"/>
    </source>
</evidence>
<dbReference type="AlphaFoldDB" id="A0A6J6JAM3"/>
<comment type="similarity">
    <text evidence="2">Belongs to the glycosyltransferase 4 family. MraY subfamily.</text>
</comment>
<keyword evidence="6 7" id="KW-0472">Membrane</keyword>
<dbReference type="CDD" id="cd06852">
    <property type="entry name" value="GT_MraY"/>
    <property type="match status" value="1"/>
</dbReference>
<accession>A0A6J6JAM3</accession>
<feature type="transmembrane region" description="Helical" evidence="7">
    <location>
        <begin position="188"/>
        <end position="209"/>
    </location>
</feature>
<feature type="transmembrane region" description="Helical" evidence="7">
    <location>
        <begin position="57"/>
        <end position="77"/>
    </location>
</feature>
<dbReference type="GO" id="GO:0071555">
    <property type="term" value="P:cell wall organization"/>
    <property type="evidence" value="ECO:0007669"/>
    <property type="project" value="TreeGrafter"/>
</dbReference>
<feature type="transmembrane region" description="Helical" evidence="7">
    <location>
        <begin position="229"/>
        <end position="248"/>
    </location>
</feature>
<proteinExistence type="inferred from homology"/>
<name>A0A6J6JAM3_9ZZZZ</name>
<dbReference type="PANTHER" id="PTHR22926">
    <property type="entry name" value="PHOSPHO-N-ACETYLMURAMOYL-PENTAPEPTIDE-TRANSFERASE"/>
    <property type="match status" value="1"/>
</dbReference>
<evidence type="ECO:0000256" key="6">
    <source>
        <dbReference type="ARBA" id="ARBA00023136"/>
    </source>
</evidence>
<dbReference type="PANTHER" id="PTHR22926:SF5">
    <property type="entry name" value="PHOSPHO-N-ACETYLMURAMOYL-PENTAPEPTIDE-TRANSFERASE HOMOLOG"/>
    <property type="match status" value="1"/>
</dbReference>
<evidence type="ECO:0000256" key="4">
    <source>
        <dbReference type="ARBA" id="ARBA00022692"/>
    </source>
</evidence>
<protein>
    <submittedName>
        <fullName evidence="8">Unannotated protein</fullName>
    </submittedName>
</protein>
<dbReference type="InterPro" id="IPR003524">
    <property type="entry name" value="PNAcMuramoyl-5peptid_Trfase"/>
</dbReference>
<feature type="transmembrane region" description="Helical" evidence="7">
    <location>
        <begin position="157"/>
        <end position="176"/>
    </location>
</feature>
<evidence type="ECO:0000256" key="5">
    <source>
        <dbReference type="ARBA" id="ARBA00022989"/>
    </source>
</evidence>
<organism evidence="8">
    <name type="scientific">freshwater metagenome</name>
    <dbReference type="NCBI Taxonomy" id="449393"/>
    <lineage>
        <taxon>unclassified sequences</taxon>
        <taxon>metagenomes</taxon>
        <taxon>ecological metagenomes</taxon>
    </lineage>
</organism>
<feature type="transmembrane region" description="Helical" evidence="7">
    <location>
        <begin position="6"/>
        <end position="27"/>
    </location>
</feature>
<dbReference type="HAMAP" id="MF_00038">
    <property type="entry name" value="MraY"/>
    <property type="match status" value="1"/>
</dbReference>
<dbReference type="EMBL" id="CAEZVB010000145">
    <property type="protein sequence ID" value="CAB4633678.1"/>
    <property type="molecule type" value="Genomic_DNA"/>
</dbReference>
<sequence>MRLVVISMMIATIVTLIGTPLLIKILAKHGYSQAIRVSTEGELYPDHEKKRGTPSMGGVAIILGVFAGYFLTHVITWRPVTPSAMLVLYLTLGLGLVGVADDYLKIFKQRSTGLRARTKLIGQAVVALSFAWLSLQFTSDGGAPASMAISFVRDTAIVLPLGLFLLWVWFLITATTNGVNLTDGLDGLAIGASIMTFLAYVIITVWQYGQNCAFPDSVAATCYSTVSPLDLAIVAAALAGASFGFLWWNTAPARIFMGDTGSLALGGGIAGLAILSRTELLLPLLAGLFLITSLSVIAQVGSFKLTGRRVFRMAPLHHHFEMLGWPEIQIVVRFWVIHGLCIGAGIVLFYAEWVRS</sequence>
<comment type="subcellular location">
    <subcellularLocation>
        <location evidence="1">Membrane</location>
        <topology evidence="1">Multi-pass membrane protein</topology>
    </subcellularLocation>
</comment>
<keyword evidence="3" id="KW-0808">Transferase</keyword>
<dbReference type="NCBIfam" id="TIGR00445">
    <property type="entry name" value="mraY"/>
    <property type="match status" value="1"/>
</dbReference>
<dbReference type="Pfam" id="PF10555">
    <property type="entry name" value="MraY_sig1"/>
    <property type="match status" value="1"/>
</dbReference>
<feature type="transmembrane region" description="Helical" evidence="7">
    <location>
        <begin position="330"/>
        <end position="351"/>
    </location>
</feature>